<evidence type="ECO:0000259" key="9">
    <source>
        <dbReference type="PROSITE" id="PS01124"/>
    </source>
</evidence>
<keyword evidence="12" id="KW-1185">Reference proteome</keyword>
<evidence type="ECO:0000256" key="5">
    <source>
        <dbReference type="ARBA" id="ARBA00023015"/>
    </source>
</evidence>
<dbReference type="Pfam" id="PF12833">
    <property type="entry name" value="HTH_18"/>
    <property type="match status" value="1"/>
</dbReference>
<name>A0A4S3PQ48_9BACI</name>
<keyword evidence="5" id="KW-0805">Transcription regulation</keyword>
<dbReference type="InterPro" id="IPR001789">
    <property type="entry name" value="Sig_transdc_resp-reg_receiver"/>
</dbReference>
<dbReference type="InterPro" id="IPR051552">
    <property type="entry name" value="HptR"/>
</dbReference>
<dbReference type="InterPro" id="IPR011006">
    <property type="entry name" value="CheY-like_superfamily"/>
</dbReference>
<dbReference type="InterPro" id="IPR020449">
    <property type="entry name" value="Tscrpt_reg_AraC-type_HTH"/>
</dbReference>
<dbReference type="PROSITE" id="PS50110">
    <property type="entry name" value="RESPONSE_REGULATORY"/>
    <property type="match status" value="1"/>
</dbReference>
<dbReference type="STRING" id="1033734.GCA_000285535_01566"/>
<evidence type="ECO:0000313" key="12">
    <source>
        <dbReference type="Proteomes" id="UP000306477"/>
    </source>
</evidence>
<evidence type="ECO:0000256" key="8">
    <source>
        <dbReference type="PROSITE-ProRule" id="PRU00169"/>
    </source>
</evidence>
<evidence type="ECO:0000256" key="6">
    <source>
        <dbReference type="ARBA" id="ARBA00023125"/>
    </source>
</evidence>
<dbReference type="SUPFAM" id="SSF46689">
    <property type="entry name" value="Homeodomain-like"/>
    <property type="match status" value="1"/>
</dbReference>
<dbReference type="SUPFAM" id="SSF52172">
    <property type="entry name" value="CheY-like"/>
    <property type="match status" value="1"/>
</dbReference>
<keyword evidence="4" id="KW-0902">Two-component regulatory system</keyword>
<protein>
    <submittedName>
        <fullName evidence="11">Response regulator</fullName>
    </submittedName>
</protein>
<dbReference type="OrthoDB" id="342399at2"/>
<dbReference type="InterPro" id="IPR018062">
    <property type="entry name" value="HTH_AraC-typ_CS"/>
</dbReference>
<comment type="subcellular location">
    <subcellularLocation>
        <location evidence="1">Cytoplasm</location>
    </subcellularLocation>
</comment>
<keyword evidence="3 8" id="KW-0597">Phosphoprotein</keyword>
<evidence type="ECO:0000313" key="11">
    <source>
        <dbReference type="EMBL" id="THE11325.1"/>
    </source>
</evidence>
<dbReference type="GO" id="GO:0000160">
    <property type="term" value="P:phosphorelay signal transduction system"/>
    <property type="evidence" value="ECO:0007669"/>
    <property type="project" value="UniProtKB-KW"/>
</dbReference>
<feature type="modified residue" description="4-aspartylphosphate" evidence="8">
    <location>
        <position position="57"/>
    </location>
</feature>
<evidence type="ECO:0000256" key="3">
    <source>
        <dbReference type="ARBA" id="ARBA00022553"/>
    </source>
</evidence>
<evidence type="ECO:0000256" key="7">
    <source>
        <dbReference type="ARBA" id="ARBA00023163"/>
    </source>
</evidence>
<evidence type="ECO:0000259" key="10">
    <source>
        <dbReference type="PROSITE" id="PS50110"/>
    </source>
</evidence>
<comment type="caution">
    <text evidence="11">The sequence shown here is derived from an EMBL/GenBank/DDBJ whole genome shotgun (WGS) entry which is preliminary data.</text>
</comment>
<dbReference type="InterPro" id="IPR009057">
    <property type="entry name" value="Homeodomain-like_sf"/>
</dbReference>
<dbReference type="EMBL" id="SLUB01000030">
    <property type="protein sequence ID" value="THE11325.1"/>
    <property type="molecule type" value="Genomic_DNA"/>
</dbReference>
<feature type="domain" description="HTH araC/xylS-type" evidence="9">
    <location>
        <begin position="299"/>
        <end position="398"/>
    </location>
</feature>
<dbReference type="GO" id="GO:0005737">
    <property type="term" value="C:cytoplasm"/>
    <property type="evidence" value="ECO:0007669"/>
    <property type="project" value="UniProtKB-SubCell"/>
</dbReference>
<reference evidence="11 12" key="1">
    <citation type="journal article" date="2019" name="Indoor Air">
        <title>Impacts of indoor surface finishes on bacterial viability.</title>
        <authorList>
            <person name="Hu J."/>
            <person name="Maamar S.B."/>
            <person name="Glawe A.J."/>
            <person name="Gottel N."/>
            <person name="Gilbert J.A."/>
            <person name="Hartmann E.M."/>
        </authorList>
    </citation>
    <scope>NUCLEOTIDE SEQUENCE [LARGE SCALE GENOMIC DNA]</scope>
    <source>
        <strain evidence="11 12">AF060A6</strain>
    </source>
</reference>
<dbReference type="CDD" id="cd17536">
    <property type="entry name" value="REC_YesN-like"/>
    <property type="match status" value="1"/>
</dbReference>
<dbReference type="PROSITE" id="PS00041">
    <property type="entry name" value="HTH_ARAC_FAMILY_1"/>
    <property type="match status" value="1"/>
</dbReference>
<keyword evidence="7" id="KW-0804">Transcription</keyword>
<feature type="domain" description="Response regulatory" evidence="10">
    <location>
        <begin position="5"/>
        <end position="122"/>
    </location>
</feature>
<evidence type="ECO:0000256" key="1">
    <source>
        <dbReference type="ARBA" id="ARBA00004496"/>
    </source>
</evidence>
<dbReference type="SMART" id="SM00342">
    <property type="entry name" value="HTH_ARAC"/>
    <property type="match status" value="1"/>
</dbReference>
<proteinExistence type="predicted"/>
<sequence>MRKWKLLIADDEYIIRDGIHSSVDWEKFNMEVIGEAEDGEEAIELAIYNQIDLLLIDLNMPIIDGLEAMKEIKNQLPNCKMVVISGYDDFRYAQEALRLKVEDYLLKPINPGKLEALIQDLKQKLDLEVNQKKYIQQAAVQIKRNHTQLKERFFQDWIAGQLANEEISEQLQFLHLPVALPKQYLVIKWPDYHLNQTFMQENDRQLYLFAIENIVKEMMGAEKAVIFWDQSHLLNVCLWEPINRESLTKIEEVVQNYFNITIYYHVEDIFIQDFVHLYKVYDQCKRQVDQQIKISPIVKQALAYIQEHYQDSSLTLERVAEELHITSVYLSRMIKHELGISYVGLLTQMRINKAVDLLKTTDLSVRDIAETVGYDTQHYFSTTFKKVVGISPMQFKNDEENVHL</sequence>
<dbReference type="RefSeq" id="WP_136380440.1">
    <property type="nucleotide sequence ID" value="NZ_SLUB01000030.1"/>
</dbReference>
<dbReference type="Pfam" id="PF00072">
    <property type="entry name" value="Response_reg"/>
    <property type="match status" value="1"/>
</dbReference>
<dbReference type="PANTHER" id="PTHR42713:SF3">
    <property type="entry name" value="TRANSCRIPTIONAL REGULATORY PROTEIN HPTR"/>
    <property type="match status" value="1"/>
</dbReference>
<dbReference type="AlphaFoldDB" id="A0A4S3PQ48"/>
<organism evidence="11 12">
    <name type="scientific">Bacillus timonensis</name>
    <dbReference type="NCBI Taxonomy" id="1033734"/>
    <lineage>
        <taxon>Bacteria</taxon>
        <taxon>Bacillati</taxon>
        <taxon>Bacillota</taxon>
        <taxon>Bacilli</taxon>
        <taxon>Bacillales</taxon>
        <taxon>Bacillaceae</taxon>
        <taxon>Bacillus</taxon>
    </lineage>
</organism>
<dbReference type="GO" id="GO:0043565">
    <property type="term" value="F:sequence-specific DNA binding"/>
    <property type="evidence" value="ECO:0007669"/>
    <property type="project" value="InterPro"/>
</dbReference>
<dbReference type="Gene3D" id="3.40.50.2300">
    <property type="match status" value="1"/>
</dbReference>
<dbReference type="SMART" id="SM00448">
    <property type="entry name" value="REC"/>
    <property type="match status" value="1"/>
</dbReference>
<keyword evidence="2" id="KW-0963">Cytoplasm</keyword>
<dbReference type="GO" id="GO:0003700">
    <property type="term" value="F:DNA-binding transcription factor activity"/>
    <property type="evidence" value="ECO:0007669"/>
    <property type="project" value="InterPro"/>
</dbReference>
<dbReference type="Gene3D" id="1.10.10.60">
    <property type="entry name" value="Homeodomain-like"/>
    <property type="match status" value="2"/>
</dbReference>
<accession>A0A4S3PQ48</accession>
<gene>
    <name evidence="11" type="ORF">E1I69_15280</name>
</gene>
<evidence type="ECO:0000256" key="4">
    <source>
        <dbReference type="ARBA" id="ARBA00023012"/>
    </source>
</evidence>
<dbReference type="InterPro" id="IPR018060">
    <property type="entry name" value="HTH_AraC"/>
</dbReference>
<dbReference type="PROSITE" id="PS01124">
    <property type="entry name" value="HTH_ARAC_FAMILY_2"/>
    <property type="match status" value="1"/>
</dbReference>
<dbReference type="PANTHER" id="PTHR42713">
    <property type="entry name" value="HISTIDINE KINASE-RELATED"/>
    <property type="match status" value="1"/>
</dbReference>
<keyword evidence="6" id="KW-0238">DNA-binding</keyword>
<dbReference type="Proteomes" id="UP000306477">
    <property type="component" value="Unassembled WGS sequence"/>
</dbReference>
<evidence type="ECO:0000256" key="2">
    <source>
        <dbReference type="ARBA" id="ARBA00022490"/>
    </source>
</evidence>
<dbReference type="PRINTS" id="PR00032">
    <property type="entry name" value="HTHARAC"/>
</dbReference>